<dbReference type="AlphaFoldDB" id="A0A285PES4"/>
<proteinExistence type="predicted"/>
<accession>A0A285PES4</accession>
<dbReference type="OrthoDB" id="9804721at2"/>
<evidence type="ECO:0000313" key="2">
    <source>
        <dbReference type="Proteomes" id="UP000219439"/>
    </source>
</evidence>
<evidence type="ECO:0008006" key="3">
    <source>
        <dbReference type="Google" id="ProtNLM"/>
    </source>
</evidence>
<gene>
    <name evidence="1" type="ORF">SAMN06265368_3318</name>
</gene>
<reference evidence="1 2" key="1">
    <citation type="submission" date="2017-09" db="EMBL/GenBank/DDBJ databases">
        <authorList>
            <person name="Ehlers B."/>
            <person name="Leendertz F.H."/>
        </authorList>
    </citation>
    <scope>NUCLEOTIDE SEQUENCE [LARGE SCALE GENOMIC DNA]</scope>
    <source>
        <strain evidence="1 2">DSM 18289</strain>
    </source>
</reference>
<keyword evidence="2" id="KW-1185">Reference proteome</keyword>
<protein>
    <recommendedName>
        <fullName evidence="3">Universal stress protein family protein</fullName>
    </recommendedName>
</protein>
<organism evidence="1 2">
    <name type="scientific">Cohaesibacter gelatinilyticus</name>
    <dbReference type="NCBI Taxonomy" id="372072"/>
    <lineage>
        <taxon>Bacteria</taxon>
        <taxon>Pseudomonadati</taxon>
        <taxon>Pseudomonadota</taxon>
        <taxon>Alphaproteobacteria</taxon>
        <taxon>Hyphomicrobiales</taxon>
        <taxon>Cohaesibacteraceae</taxon>
    </lineage>
</organism>
<dbReference type="RefSeq" id="WP_141401265.1">
    <property type="nucleotide sequence ID" value="NZ_OBEL01000004.1"/>
</dbReference>
<name>A0A285PES4_9HYPH</name>
<dbReference type="CDD" id="cd00293">
    <property type="entry name" value="USP-like"/>
    <property type="match status" value="1"/>
</dbReference>
<dbReference type="Gene3D" id="3.40.50.12370">
    <property type="match status" value="1"/>
</dbReference>
<sequence length="276" mass="30724">MAIKNILVAYNGGAASDAALHLGVQMARKYDAHLTGIMAHGISSTTRHMPAWLSAHIRQSIEETFEGHGADVRRRFHEQVTANLTADRTHWLEVEDDPDRSVATFARVFDITLVGQYENLSEQDAMLLHPDRIAYDAARPVIIAPKSYKAERLNERAVIAWDGGKTAARAMMDAMHVLETKEFVSVVTIGEDCFNRIPKRLDICALLARHGIRAEHQILPLKREGAAATLLDYCDTSDFGLLVMGAYERAKFAEDLTGGFTERVLRNITLPTFVSH</sequence>
<evidence type="ECO:0000313" key="1">
    <source>
        <dbReference type="EMBL" id="SNZ20215.1"/>
    </source>
</evidence>
<dbReference type="SUPFAM" id="SSF52402">
    <property type="entry name" value="Adenine nucleotide alpha hydrolases-like"/>
    <property type="match status" value="2"/>
</dbReference>
<dbReference type="EMBL" id="OBEL01000004">
    <property type="protein sequence ID" value="SNZ20215.1"/>
    <property type="molecule type" value="Genomic_DNA"/>
</dbReference>
<dbReference type="Proteomes" id="UP000219439">
    <property type="component" value="Unassembled WGS sequence"/>
</dbReference>